<dbReference type="EMBL" id="BSEV01000004">
    <property type="protein sequence ID" value="GLK09372.1"/>
    <property type="molecule type" value="Genomic_DNA"/>
</dbReference>
<dbReference type="RefSeq" id="WP_271217814.1">
    <property type="nucleotide sequence ID" value="NZ_BAAAVD010000004.1"/>
</dbReference>
<evidence type="ECO:0000313" key="2">
    <source>
        <dbReference type="EMBL" id="GLK09372.1"/>
    </source>
</evidence>
<reference evidence="2" key="2">
    <citation type="submission" date="2023-01" db="EMBL/GenBank/DDBJ databases">
        <authorList>
            <person name="Sun Q."/>
            <person name="Evtushenko L."/>
        </authorList>
    </citation>
    <scope>NUCLEOTIDE SEQUENCE</scope>
    <source>
        <strain evidence="2">VKM Ac-2007</strain>
    </source>
</reference>
<protein>
    <submittedName>
        <fullName evidence="2">Uncharacterized protein</fullName>
    </submittedName>
</protein>
<evidence type="ECO:0000256" key="1">
    <source>
        <dbReference type="SAM" id="SignalP"/>
    </source>
</evidence>
<dbReference type="Proteomes" id="UP001143474">
    <property type="component" value="Unassembled WGS sequence"/>
</dbReference>
<accession>A0A9W6MCT8</accession>
<feature type="chain" id="PRO_5040891796" evidence="1">
    <location>
        <begin position="26"/>
        <end position="103"/>
    </location>
</feature>
<dbReference type="InterPro" id="IPR045935">
    <property type="entry name" value="DUF6355"/>
</dbReference>
<comment type="caution">
    <text evidence="2">The sequence shown here is derived from an EMBL/GenBank/DDBJ whole genome shotgun (WGS) entry which is preliminary data.</text>
</comment>
<name>A0A9W6MCT8_9ACTN</name>
<organism evidence="2 3">
    <name type="scientific">Streptosporangium carneum</name>
    <dbReference type="NCBI Taxonomy" id="47481"/>
    <lineage>
        <taxon>Bacteria</taxon>
        <taxon>Bacillati</taxon>
        <taxon>Actinomycetota</taxon>
        <taxon>Actinomycetes</taxon>
        <taxon>Streptosporangiales</taxon>
        <taxon>Streptosporangiaceae</taxon>
        <taxon>Streptosporangium</taxon>
    </lineage>
</organism>
<dbReference type="AlphaFoldDB" id="A0A9W6MCT8"/>
<reference evidence="2" key="1">
    <citation type="journal article" date="2014" name="Int. J. Syst. Evol. Microbiol.">
        <title>Complete genome sequence of Corynebacterium casei LMG S-19264T (=DSM 44701T), isolated from a smear-ripened cheese.</title>
        <authorList>
            <consortium name="US DOE Joint Genome Institute (JGI-PGF)"/>
            <person name="Walter F."/>
            <person name="Albersmeier A."/>
            <person name="Kalinowski J."/>
            <person name="Ruckert C."/>
        </authorList>
    </citation>
    <scope>NUCLEOTIDE SEQUENCE</scope>
    <source>
        <strain evidence="2">VKM Ac-2007</strain>
    </source>
</reference>
<keyword evidence="1" id="KW-0732">Signal</keyword>
<proteinExistence type="predicted"/>
<evidence type="ECO:0000313" key="3">
    <source>
        <dbReference type="Proteomes" id="UP001143474"/>
    </source>
</evidence>
<feature type="signal peptide" evidence="1">
    <location>
        <begin position="1"/>
        <end position="25"/>
    </location>
</feature>
<keyword evidence="3" id="KW-1185">Reference proteome</keyword>
<dbReference type="Pfam" id="PF19882">
    <property type="entry name" value="DUF6355"/>
    <property type="match status" value="1"/>
</dbReference>
<gene>
    <name evidence="2" type="ORF">GCM10017600_27780</name>
</gene>
<sequence length="103" mass="11066">MRTQILKAIGGTLAALTLATTPAYAGTTAGAATGNTTRTAALACGYYEEAGESYYNHCADTFVVIRVERWLGLPGSDWCVAPGTTYLGHSYEIKYAWYKGRLC</sequence>